<comment type="subcellular location">
    <subcellularLocation>
        <location evidence="1 7">Nucleus</location>
    </subcellularLocation>
</comment>
<keyword evidence="3 7" id="KW-0227">DNA damage</keyword>
<evidence type="ECO:0000259" key="10">
    <source>
        <dbReference type="Pfam" id="PF15412"/>
    </source>
</evidence>
<dbReference type="InterPro" id="IPR027786">
    <property type="entry name" value="Nse4/EID"/>
</dbReference>
<dbReference type="PANTHER" id="PTHR16140:SF0">
    <property type="entry name" value="NON-STRUCTURAL MAINTENANCE OF CHROMOSOMES ELEMENT 4"/>
    <property type="match status" value="1"/>
</dbReference>
<evidence type="ECO:0000313" key="11">
    <source>
        <dbReference type="EMBL" id="KAF2100415.1"/>
    </source>
</evidence>
<dbReference type="EMBL" id="ML978124">
    <property type="protein sequence ID" value="KAF2100415.1"/>
    <property type="molecule type" value="Genomic_DNA"/>
</dbReference>
<evidence type="ECO:0000256" key="6">
    <source>
        <dbReference type="ARBA" id="ARBA00023242"/>
    </source>
</evidence>
<evidence type="ECO:0000313" key="12">
    <source>
        <dbReference type="Proteomes" id="UP000799772"/>
    </source>
</evidence>
<comment type="function">
    <text evidence="7">Component of the SMC5-SMC6 complex, that promotes sister chromatid alignment after DNA damage and facilitates double-stranded DNA breaks (DSBs) repair via homologous recombination between sister chromatids.</text>
</comment>
<comment type="subunit">
    <text evidence="7">Component of the SMC5-SMC6 complex.</text>
</comment>
<feature type="region of interest" description="Disordered" evidence="8">
    <location>
        <begin position="225"/>
        <end position="275"/>
    </location>
</feature>
<evidence type="ECO:0000256" key="8">
    <source>
        <dbReference type="SAM" id="MobiDB-lite"/>
    </source>
</evidence>
<evidence type="ECO:0000256" key="4">
    <source>
        <dbReference type="ARBA" id="ARBA00023172"/>
    </source>
</evidence>
<dbReference type="PANTHER" id="PTHR16140">
    <property type="entry name" value="NON-STRUCTURAL MAINTENANCE OF CHROMOSOMES ELEMENT 4"/>
    <property type="match status" value="1"/>
</dbReference>
<dbReference type="GO" id="GO:0005634">
    <property type="term" value="C:nucleus"/>
    <property type="evidence" value="ECO:0007669"/>
    <property type="project" value="UniProtKB-SubCell"/>
</dbReference>
<dbReference type="OrthoDB" id="361242at2759"/>
<dbReference type="Pfam" id="PF08743">
    <property type="entry name" value="Nse4_C"/>
    <property type="match status" value="1"/>
</dbReference>
<feature type="domain" description="Non-structural maintenance of chromosome element 4 C-terminal" evidence="9">
    <location>
        <begin position="400"/>
        <end position="489"/>
    </location>
</feature>
<feature type="region of interest" description="Disordered" evidence="8">
    <location>
        <begin position="1"/>
        <end position="137"/>
    </location>
</feature>
<dbReference type="GO" id="GO:0030915">
    <property type="term" value="C:Smc5-Smc6 complex"/>
    <property type="evidence" value="ECO:0007669"/>
    <property type="project" value="UniProtKB-UniRule"/>
</dbReference>
<evidence type="ECO:0000256" key="2">
    <source>
        <dbReference type="ARBA" id="ARBA00008997"/>
    </source>
</evidence>
<proteinExistence type="inferred from homology"/>
<protein>
    <recommendedName>
        <fullName evidence="7">Non-structural maintenance of chromosomes element 4</fullName>
    </recommendedName>
</protein>
<keyword evidence="4 7" id="KW-0233">DNA recombination</keyword>
<keyword evidence="6 7" id="KW-0539">Nucleus</keyword>
<comment type="caution">
    <text evidence="11">The sequence shown here is derived from an EMBL/GenBank/DDBJ whole genome shotgun (WGS) entry which is preliminary data.</text>
</comment>
<feature type="domain" description="Nse4/EID protein Nse3/MAGE-binding" evidence="10">
    <location>
        <begin position="186"/>
        <end position="243"/>
    </location>
</feature>
<reference evidence="11" key="1">
    <citation type="journal article" date="2020" name="Stud. Mycol.">
        <title>101 Dothideomycetes genomes: a test case for predicting lifestyles and emergence of pathogens.</title>
        <authorList>
            <person name="Haridas S."/>
            <person name="Albert R."/>
            <person name="Binder M."/>
            <person name="Bloem J."/>
            <person name="Labutti K."/>
            <person name="Salamov A."/>
            <person name="Andreopoulos B."/>
            <person name="Baker S."/>
            <person name="Barry K."/>
            <person name="Bills G."/>
            <person name="Bluhm B."/>
            <person name="Cannon C."/>
            <person name="Castanera R."/>
            <person name="Culley D."/>
            <person name="Daum C."/>
            <person name="Ezra D."/>
            <person name="Gonzalez J."/>
            <person name="Henrissat B."/>
            <person name="Kuo A."/>
            <person name="Liang C."/>
            <person name="Lipzen A."/>
            <person name="Lutzoni F."/>
            <person name="Magnuson J."/>
            <person name="Mondo S."/>
            <person name="Nolan M."/>
            <person name="Ohm R."/>
            <person name="Pangilinan J."/>
            <person name="Park H.-J."/>
            <person name="Ramirez L."/>
            <person name="Alfaro M."/>
            <person name="Sun H."/>
            <person name="Tritt A."/>
            <person name="Yoshinaga Y."/>
            <person name="Zwiers L.-H."/>
            <person name="Turgeon B."/>
            <person name="Goodwin S."/>
            <person name="Spatafora J."/>
            <person name="Crous P."/>
            <person name="Grigoriev I."/>
        </authorList>
    </citation>
    <scope>NUCLEOTIDE SEQUENCE</scope>
    <source>
        <strain evidence="11">CBS 133067</strain>
    </source>
</reference>
<gene>
    <name evidence="11" type="ORF">NA57DRAFT_54505</name>
</gene>
<dbReference type="Pfam" id="PF15412">
    <property type="entry name" value="Nse4-Nse3_bdg"/>
    <property type="match status" value="1"/>
</dbReference>
<dbReference type="AlphaFoldDB" id="A0A9P4IF45"/>
<feature type="compositionally biased region" description="Basic and acidic residues" evidence="8">
    <location>
        <begin position="103"/>
        <end position="125"/>
    </location>
</feature>
<feature type="compositionally biased region" description="Basic residues" evidence="8">
    <location>
        <begin position="250"/>
        <end position="259"/>
    </location>
</feature>
<name>A0A9P4IF45_9PEZI</name>
<sequence length="499" mass="56495">MARLNKIHPSPSPSIRSSVYDGFVSATPDPTPRRSTQATLSPSPPASSDKENQETPDIASVRVNKGKAPMAPPPRPAMSEQRGTKRRRLEEQGSRSQSVVSERAQDTRTEDSESRYDGDESREFYDPEQDDDERRRVRTRMRDNIRNFHERKDELFAGGNDEIIDMVKKSNDNMKKVRQTADATIDSRFLVHVSEFALRKARAAGDNSAGIDLDNFVSKCVSFMRNGGRPRRSAESSNEADEEDEEVRPTQRRRTSHQRRQADSDDEAGDENGDALPWHILGARACFPSNKRPPVPSFLLGPLSVQKRARAQTQRTQRTARNAPEQPVARPQQLRTEDLATQENNNLTALCGKIRKRLQDIEDDGVALVEEALEQDKSEEEIIELCKKVHLGRGAELQPGIPLFEFAINPNSFGQSVENLFYVAFLIKDGHAAIFADENGLPLVRAVREQRTVEQQRADKVTKRQAIISLDYPRWQQLIELFDIKEPLIPHRESENSED</sequence>
<evidence type="ECO:0000256" key="1">
    <source>
        <dbReference type="ARBA" id="ARBA00004123"/>
    </source>
</evidence>
<evidence type="ECO:0000259" key="9">
    <source>
        <dbReference type="Pfam" id="PF08743"/>
    </source>
</evidence>
<accession>A0A9P4IF45</accession>
<dbReference type="GO" id="GO:0006281">
    <property type="term" value="P:DNA repair"/>
    <property type="evidence" value="ECO:0007669"/>
    <property type="project" value="UniProtKB-UniRule"/>
</dbReference>
<evidence type="ECO:0000256" key="5">
    <source>
        <dbReference type="ARBA" id="ARBA00023204"/>
    </source>
</evidence>
<keyword evidence="5 7" id="KW-0234">DNA repair</keyword>
<dbReference type="InterPro" id="IPR029225">
    <property type="entry name" value="Nse4_Nse3-bd"/>
</dbReference>
<organism evidence="11 12">
    <name type="scientific">Rhizodiscina lignyota</name>
    <dbReference type="NCBI Taxonomy" id="1504668"/>
    <lineage>
        <taxon>Eukaryota</taxon>
        <taxon>Fungi</taxon>
        <taxon>Dikarya</taxon>
        <taxon>Ascomycota</taxon>
        <taxon>Pezizomycotina</taxon>
        <taxon>Dothideomycetes</taxon>
        <taxon>Pleosporomycetidae</taxon>
        <taxon>Aulographales</taxon>
        <taxon>Rhizodiscinaceae</taxon>
        <taxon>Rhizodiscina</taxon>
    </lineage>
</organism>
<feature type="compositionally biased region" description="Acidic residues" evidence="8">
    <location>
        <begin position="264"/>
        <end position="273"/>
    </location>
</feature>
<evidence type="ECO:0000256" key="3">
    <source>
        <dbReference type="ARBA" id="ARBA00022763"/>
    </source>
</evidence>
<dbReference type="InterPro" id="IPR014854">
    <property type="entry name" value="Nse4_C"/>
</dbReference>
<comment type="similarity">
    <text evidence="2 7">Belongs to the NSE4 family.</text>
</comment>
<keyword evidence="12" id="KW-1185">Reference proteome</keyword>
<dbReference type="Proteomes" id="UP000799772">
    <property type="component" value="Unassembled WGS sequence"/>
</dbReference>
<dbReference type="GO" id="GO:0006310">
    <property type="term" value="P:DNA recombination"/>
    <property type="evidence" value="ECO:0007669"/>
    <property type="project" value="UniProtKB-UniRule"/>
</dbReference>
<evidence type="ECO:0000256" key="7">
    <source>
        <dbReference type="RuleBase" id="RU365071"/>
    </source>
</evidence>